<evidence type="ECO:0000313" key="3">
    <source>
        <dbReference type="Proteomes" id="UP000008495"/>
    </source>
</evidence>
<evidence type="ECO:0008006" key="4">
    <source>
        <dbReference type="Google" id="ProtNLM"/>
    </source>
</evidence>
<reference evidence="2 3" key="1">
    <citation type="submission" date="2012-08" db="EMBL/GenBank/DDBJ databases">
        <title>Whole genome shotgun sequence of Austwickia chelonae NBRC 105200.</title>
        <authorList>
            <person name="Yoshida I."/>
            <person name="Hosoyama A."/>
            <person name="Tsuchikane K."/>
            <person name="Katsumata H."/>
            <person name="Ando Y."/>
            <person name="Ohji S."/>
            <person name="Hamada M."/>
            <person name="Tamura T."/>
            <person name="Yamazoe A."/>
            <person name="Yamazaki S."/>
            <person name="Fujita N."/>
        </authorList>
    </citation>
    <scope>NUCLEOTIDE SEQUENCE [LARGE SCALE GENOMIC DNA]</scope>
    <source>
        <strain evidence="2 3">NBRC 105200</strain>
    </source>
</reference>
<dbReference type="OrthoDB" id="4350726at2"/>
<name>K6UM98_9MICO</name>
<dbReference type="eggNOG" id="ENOG5033260">
    <property type="taxonomic scope" value="Bacteria"/>
</dbReference>
<evidence type="ECO:0000256" key="1">
    <source>
        <dbReference type="SAM" id="MobiDB-lite"/>
    </source>
</evidence>
<dbReference type="Pfam" id="PF11829">
    <property type="entry name" value="DUF3349"/>
    <property type="match status" value="1"/>
</dbReference>
<sequence length="142" mass="15802">MSFTFRAILDWLRAGYPHGVPREDYIALLGVLQRHLTEQEIVEVVDHLQRHRGLDPISPAQIREAIEDLLKGHATEEDIRRVTAKLATAGWPESHAAPRTTAAPGPQVAEEHEAATPVQPQTEQIDPTPTAPYLPTPERRTA</sequence>
<accession>K6UM98</accession>
<dbReference type="STRING" id="100225.SAMN05421595_0437"/>
<dbReference type="EMBL" id="BAGZ01000008">
    <property type="protein sequence ID" value="GAB77926.1"/>
    <property type="molecule type" value="Genomic_DNA"/>
</dbReference>
<feature type="region of interest" description="Disordered" evidence="1">
    <location>
        <begin position="89"/>
        <end position="142"/>
    </location>
</feature>
<dbReference type="InterPro" id="IPR021784">
    <property type="entry name" value="DUF3349"/>
</dbReference>
<dbReference type="Gene3D" id="1.10.10.2390">
    <property type="match status" value="1"/>
</dbReference>
<organism evidence="2 3">
    <name type="scientific">Austwickia chelonae NBRC 105200</name>
    <dbReference type="NCBI Taxonomy" id="1184607"/>
    <lineage>
        <taxon>Bacteria</taxon>
        <taxon>Bacillati</taxon>
        <taxon>Actinomycetota</taxon>
        <taxon>Actinomycetes</taxon>
        <taxon>Micrococcales</taxon>
        <taxon>Dermatophilaceae</taxon>
        <taxon>Austwickia</taxon>
    </lineage>
</organism>
<dbReference type="AlphaFoldDB" id="K6UM98"/>
<dbReference type="RefSeq" id="WP_006502678.1">
    <property type="nucleotide sequence ID" value="NZ_BAGZ01000008.1"/>
</dbReference>
<feature type="compositionally biased region" description="Polar residues" evidence="1">
    <location>
        <begin position="118"/>
        <end position="127"/>
    </location>
</feature>
<gene>
    <name evidence="2" type="ORF">AUCHE_08_01690</name>
</gene>
<keyword evidence="3" id="KW-1185">Reference proteome</keyword>
<comment type="caution">
    <text evidence="2">The sequence shown here is derived from an EMBL/GenBank/DDBJ whole genome shotgun (WGS) entry which is preliminary data.</text>
</comment>
<dbReference type="Gene3D" id="6.10.140.2080">
    <property type="match status" value="1"/>
</dbReference>
<proteinExistence type="predicted"/>
<protein>
    <recommendedName>
        <fullName evidence="4">DUF3349 domain-containing protein</fullName>
    </recommendedName>
</protein>
<dbReference type="Proteomes" id="UP000008495">
    <property type="component" value="Unassembled WGS sequence"/>
</dbReference>
<evidence type="ECO:0000313" key="2">
    <source>
        <dbReference type="EMBL" id="GAB77926.1"/>
    </source>
</evidence>